<sequence>DDEEDEEGEENINDNTKHSHQMTASTDELDSNKSVLPENIEKQNDEHPVHYKKSDISIPSTRTQELLLQANIQQQFLLNFFKQYLLAIMRYEDRKSVFTDASKPLPFHIVVNGLAGSGKSYAINIIEHMLADFCISESAIRNRPRRRKGLLKMAHTGKAALNILGWTIHTALGMVGRQLVSFENMFFLNSARTIRQRQMMHLRSKYILLEIDLGT</sequence>
<name>A0A816HJK1_ADIRI</name>
<dbReference type="AlphaFoldDB" id="A0A816HJK1"/>
<keyword evidence="3" id="KW-1185">Reference proteome</keyword>
<evidence type="ECO:0008006" key="4">
    <source>
        <dbReference type="Google" id="ProtNLM"/>
    </source>
</evidence>
<evidence type="ECO:0000313" key="3">
    <source>
        <dbReference type="Proteomes" id="UP000663828"/>
    </source>
</evidence>
<dbReference type="Proteomes" id="UP000663828">
    <property type="component" value="Unassembled WGS sequence"/>
</dbReference>
<comment type="caution">
    <text evidence="2">The sequence shown here is derived from an EMBL/GenBank/DDBJ whole genome shotgun (WGS) entry which is preliminary data.</text>
</comment>
<feature type="compositionally biased region" description="Acidic residues" evidence="1">
    <location>
        <begin position="1"/>
        <end position="12"/>
    </location>
</feature>
<gene>
    <name evidence="2" type="ORF">XAT740_LOCUS62359</name>
</gene>
<dbReference type="Gene3D" id="3.40.50.300">
    <property type="entry name" value="P-loop containing nucleotide triphosphate hydrolases"/>
    <property type="match status" value="1"/>
</dbReference>
<evidence type="ECO:0000256" key="1">
    <source>
        <dbReference type="SAM" id="MobiDB-lite"/>
    </source>
</evidence>
<reference evidence="2" key="1">
    <citation type="submission" date="2021-02" db="EMBL/GenBank/DDBJ databases">
        <authorList>
            <person name="Nowell W R."/>
        </authorList>
    </citation>
    <scope>NUCLEOTIDE SEQUENCE</scope>
</reference>
<organism evidence="2 3">
    <name type="scientific">Adineta ricciae</name>
    <name type="common">Rotifer</name>
    <dbReference type="NCBI Taxonomy" id="249248"/>
    <lineage>
        <taxon>Eukaryota</taxon>
        <taxon>Metazoa</taxon>
        <taxon>Spiralia</taxon>
        <taxon>Gnathifera</taxon>
        <taxon>Rotifera</taxon>
        <taxon>Eurotatoria</taxon>
        <taxon>Bdelloidea</taxon>
        <taxon>Adinetida</taxon>
        <taxon>Adinetidae</taxon>
        <taxon>Adineta</taxon>
    </lineage>
</organism>
<accession>A0A816HJK1</accession>
<proteinExistence type="predicted"/>
<feature type="non-terminal residue" evidence="2">
    <location>
        <position position="1"/>
    </location>
</feature>
<protein>
    <recommendedName>
        <fullName evidence="4">ATP-dependent DNA helicase</fullName>
    </recommendedName>
</protein>
<feature type="region of interest" description="Disordered" evidence="1">
    <location>
        <begin position="1"/>
        <end position="50"/>
    </location>
</feature>
<dbReference type="EMBL" id="CAJNOR010017456">
    <property type="protein sequence ID" value="CAF1687353.1"/>
    <property type="molecule type" value="Genomic_DNA"/>
</dbReference>
<dbReference type="SUPFAM" id="SSF52540">
    <property type="entry name" value="P-loop containing nucleoside triphosphate hydrolases"/>
    <property type="match status" value="1"/>
</dbReference>
<feature type="compositionally biased region" description="Basic and acidic residues" evidence="1">
    <location>
        <begin position="39"/>
        <end position="50"/>
    </location>
</feature>
<dbReference type="InterPro" id="IPR027417">
    <property type="entry name" value="P-loop_NTPase"/>
</dbReference>
<evidence type="ECO:0000313" key="2">
    <source>
        <dbReference type="EMBL" id="CAF1687353.1"/>
    </source>
</evidence>